<sequence length="699" mass="80431">MITSGTGSSGSLSPVDELLCCSSSNSSDIRNCNRKFLKNYEHEVASKVWLGALELGVEGEEVGESMSGKRKLWKDLIDFKLNNAKGDWCLGGDFNAILNLGERKGSSGGRSPMKRYEFDQFINVMEVIDIPVLGKKFSWFNSDGSAMSRLDRFLLSEGFIEKGGISNQWIGDRDIFDHCPIWLVCTNLDWGPKTFKFNNCWLEHPNFMSFVTDIWETTVIRGKKTFVLKEKLKVLKERLKVWNREVFGLLDLNIDKTVKELNEIEELAANGIDDPSSHNTKDLGVWADLLRYRYGHLPTKILTGTTPQVGAKDSIWWRDILSIGRTADEDCFKSNVGCCVGDGNDIGFWKFKWFGNNSFGELYPNLYAKEAFKDVLISDRLSRNGTDTEWHWQWCEELSDNDAHHLRALEQLLLDCPFDQARSDRWRWVPDSVGLFTVKSCYSLLLQYSNTVVLESNVLDAIQKHWKNDVPSKVNIFGWRLLLEKLPTRAALHHRGILNNPHDISCIFCYMHMEDCSHLFFNCSFVKGVWETIYRWLGQSLLACLEGWNHFLSFGSLVKSKKGNRIRHLIWLATTWCLWKLRNNVVFNGALPDASKLVVDIKTFSWFWFKGRFGRKSSFSFSEWCFDPINEEKLTILREVSAESSEVQIVIPSDDERLEDMLYNCADDNDKCIVAVDNKMDKSLDEIIEEFPEYDDLAN</sequence>
<reference evidence="1" key="1">
    <citation type="submission" date="2023-10" db="EMBL/GenBank/DDBJ databases">
        <authorList>
            <person name="Rodriguez Cubillos JULIANA M."/>
            <person name="De Vega J."/>
        </authorList>
    </citation>
    <scope>NUCLEOTIDE SEQUENCE</scope>
</reference>
<comment type="caution">
    <text evidence="1">The sequence shown here is derived from an EMBL/GenBank/DDBJ whole genome shotgun (WGS) entry which is preliminary data.</text>
</comment>
<keyword evidence="2" id="KW-1185">Reference proteome</keyword>
<evidence type="ECO:0000313" key="2">
    <source>
        <dbReference type="Proteomes" id="UP001177021"/>
    </source>
</evidence>
<proteinExistence type="predicted"/>
<evidence type="ECO:0000313" key="1">
    <source>
        <dbReference type="EMBL" id="CAJ2662321.1"/>
    </source>
</evidence>
<gene>
    <name evidence="1" type="ORF">MILVUS5_LOCUS27927</name>
</gene>
<dbReference type="EMBL" id="CASHSV030000409">
    <property type="protein sequence ID" value="CAJ2662321.1"/>
    <property type="molecule type" value="Genomic_DNA"/>
</dbReference>
<name>A0ACB0KZ05_TRIPR</name>
<organism evidence="1 2">
    <name type="scientific">Trifolium pratense</name>
    <name type="common">Red clover</name>
    <dbReference type="NCBI Taxonomy" id="57577"/>
    <lineage>
        <taxon>Eukaryota</taxon>
        <taxon>Viridiplantae</taxon>
        <taxon>Streptophyta</taxon>
        <taxon>Embryophyta</taxon>
        <taxon>Tracheophyta</taxon>
        <taxon>Spermatophyta</taxon>
        <taxon>Magnoliopsida</taxon>
        <taxon>eudicotyledons</taxon>
        <taxon>Gunneridae</taxon>
        <taxon>Pentapetalae</taxon>
        <taxon>rosids</taxon>
        <taxon>fabids</taxon>
        <taxon>Fabales</taxon>
        <taxon>Fabaceae</taxon>
        <taxon>Papilionoideae</taxon>
        <taxon>50 kb inversion clade</taxon>
        <taxon>NPAAA clade</taxon>
        <taxon>Hologalegina</taxon>
        <taxon>IRL clade</taxon>
        <taxon>Trifolieae</taxon>
        <taxon>Trifolium</taxon>
    </lineage>
</organism>
<accession>A0ACB0KZ05</accession>
<protein>
    <submittedName>
        <fullName evidence="1">Uncharacterized protein</fullName>
    </submittedName>
</protein>
<dbReference type="Proteomes" id="UP001177021">
    <property type="component" value="Unassembled WGS sequence"/>
</dbReference>